<evidence type="ECO:0000256" key="2">
    <source>
        <dbReference type="ARBA" id="ARBA00022692"/>
    </source>
</evidence>
<comment type="caution">
    <text evidence="7">The sequence shown here is derived from an EMBL/GenBank/DDBJ whole genome shotgun (WGS) entry which is preliminary data.</text>
</comment>
<protein>
    <recommendedName>
        <fullName evidence="6">Fatty acid hydroxylase domain-containing protein</fullName>
    </recommendedName>
</protein>
<feature type="transmembrane region" description="Helical" evidence="5">
    <location>
        <begin position="121"/>
        <end position="140"/>
    </location>
</feature>
<gene>
    <name evidence="7" type="ORF">OCU04_011528</name>
</gene>
<keyword evidence="3 5" id="KW-1133">Transmembrane helix</keyword>
<feature type="domain" description="Fatty acid hydroxylase" evidence="6">
    <location>
        <begin position="278"/>
        <end position="412"/>
    </location>
</feature>
<dbReference type="GO" id="GO:0016491">
    <property type="term" value="F:oxidoreductase activity"/>
    <property type="evidence" value="ECO:0007669"/>
    <property type="project" value="InterPro"/>
</dbReference>
<keyword evidence="8" id="KW-1185">Reference proteome</keyword>
<accession>A0A9X0ABY0</accession>
<evidence type="ECO:0000313" key="7">
    <source>
        <dbReference type="EMBL" id="KAJ8059905.1"/>
    </source>
</evidence>
<comment type="subcellular location">
    <subcellularLocation>
        <location evidence="1">Membrane</location>
    </subcellularLocation>
</comment>
<sequence>MAFCYTRFYMQTFSKKVSSLLVSDHASSPRGNPKSYDSPPLIYVSLLLEPPFLSFKFHQRPFIILSIYPSGLSTLETPYSIGTIHSFQMANITDTSSSPPVPSCTIYPRPSLIHGVSDHTLGVILPTLVYIAGSLVFYAFNKFELFSNYRIHPPKEELHRNRVSRLDCLLNVMRYHVIQISIGLLLTYTKEAELVEMGNCEIYQWARLVRKSFAVIPWALTLLGLNVQGLISTSRKTPLFSHILATSHDILSSPTFTAIEWNLARIIVSFVIPAVQFTMYLAVVDTWVYFLHRLCHVNKTLYRIVHAQHHQLYVPYAYGAVYAHWTETIFLDVLSFILANTISGISVRQGMILSSLATLKTISDHCNFVFPWDPFGYINGNNARFHDLHHQSWGLKHNFSTYTVFWDRLLGTEWTDVQGADMRYVRTHELVKARRKTDDITVAHPKAE</sequence>
<dbReference type="InterPro" id="IPR006694">
    <property type="entry name" value="Fatty_acid_hydroxylase"/>
</dbReference>
<evidence type="ECO:0000256" key="1">
    <source>
        <dbReference type="ARBA" id="ARBA00004370"/>
    </source>
</evidence>
<dbReference type="InterPro" id="IPR050307">
    <property type="entry name" value="Sterol_Desaturase_Related"/>
</dbReference>
<keyword evidence="4 5" id="KW-0472">Membrane</keyword>
<dbReference type="GO" id="GO:0008610">
    <property type="term" value="P:lipid biosynthetic process"/>
    <property type="evidence" value="ECO:0007669"/>
    <property type="project" value="InterPro"/>
</dbReference>
<reference evidence="7" key="1">
    <citation type="submission" date="2022-11" db="EMBL/GenBank/DDBJ databases">
        <title>Genome Resource of Sclerotinia nivalis Strain SnTB1, a Plant Pathogen Isolated from American Ginseng.</title>
        <authorList>
            <person name="Fan S."/>
        </authorList>
    </citation>
    <scope>NUCLEOTIDE SEQUENCE</scope>
    <source>
        <strain evidence="7">SnTB1</strain>
    </source>
</reference>
<feature type="transmembrane region" description="Helical" evidence="5">
    <location>
        <begin position="266"/>
        <end position="291"/>
    </location>
</feature>
<dbReference type="PANTHER" id="PTHR11863">
    <property type="entry name" value="STEROL DESATURASE"/>
    <property type="match status" value="1"/>
</dbReference>
<feature type="transmembrane region" description="Helical" evidence="5">
    <location>
        <begin position="213"/>
        <end position="231"/>
    </location>
</feature>
<evidence type="ECO:0000313" key="8">
    <source>
        <dbReference type="Proteomes" id="UP001152300"/>
    </source>
</evidence>
<keyword evidence="2 5" id="KW-0812">Transmembrane</keyword>
<evidence type="ECO:0000256" key="5">
    <source>
        <dbReference type="SAM" id="Phobius"/>
    </source>
</evidence>
<dbReference type="GO" id="GO:0016020">
    <property type="term" value="C:membrane"/>
    <property type="evidence" value="ECO:0007669"/>
    <property type="project" value="UniProtKB-SubCell"/>
</dbReference>
<evidence type="ECO:0000256" key="3">
    <source>
        <dbReference type="ARBA" id="ARBA00022989"/>
    </source>
</evidence>
<dbReference type="OrthoDB" id="408954at2759"/>
<dbReference type="GO" id="GO:0005506">
    <property type="term" value="F:iron ion binding"/>
    <property type="evidence" value="ECO:0007669"/>
    <property type="project" value="InterPro"/>
</dbReference>
<name>A0A9X0ABY0_9HELO</name>
<dbReference type="Proteomes" id="UP001152300">
    <property type="component" value="Unassembled WGS sequence"/>
</dbReference>
<organism evidence="7 8">
    <name type="scientific">Sclerotinia nivalis</name>
    <dbReference type="NCBI Taxonomy" id="352851"/>
    <lineage>
        <taxon>Eukaryota</taxon>
        <taxon>Fungi</taxon>
        <taxon>Dikarya</taxon>
        <taxon>Ascomycota</taxon>
        <taxon>Pezizomycotina</taxon>
        <taxon>Leotiomycetes</taxon>
        <taxon>Helotiales</taxon>
        <taxon>Sclerotiniaceae</taxon>
        <taxon>Sclerotinia</taxon>
    </lineage>
</organism>
<dbReference type="EMBL" id="JAPEIS010000014">
    <property type="protein sequence ID" value="KAJ8059905.1"/>
    <property type="molecule type" value="Genomic_DNA"/>
</dbReference>
<evidence type="ECO:0000256" key="4">
    <source>
        <dbReference type="ARBA" id="ARBA00023136"/>
    </source>
</evidence>
<evidence type="ECO:0000259" key="6">
    <source>
        <dbReference type="Pfam" id="PF04116"/>
    </source>
</evidence>
<proteinExistence type="predicted"/>
<dbReference type="Pfam" id="PF04116">
    <property type="entry name" value="FA_hydroxylase"/>
    <property type="match status" value="1"/>
</dbReference>
<dbReference type="AlphaFoldDB" id="A0A9X0ABY0"/>